<sequence length="121" mass="13743">MINWFEEHPNWPHRALQIWLILIGTAYSRQTMTYGQLAAMLRFEGAGVLSNPLDHILCYCESNGLPPLTCLVVNQVTGLPGNGLQLDDLHGDRERVYNFDWYSLMPPSPEALAEARQEMRG</sequence>
<gene>
    <name evidence="1" type="ORF">EI684_00880</name>
</gene>
<protein>
    <recommendedName>
        <fullName evidence="3">Methylated-DNA-[protein]-cysteine S-methyltransferase DNA binding domain-containing protein</fullName>
    </recommendedName>
</protein>
<evidence type="ECO:0000313" key="2">
    <source>
        <dbReference type="Proteomes" id="UP000280307"/>
    </source>
</evidence>
<reference evidence="1 2" key="1">
    <citation type="submission" date="2018-12" db="EMBL/GenBank/DDBJ databases">
        <title>Genome Sequence of Candidatus Viridilinea halotolerans isolated from saline sulfide-rich spring.</title>
        <authorList>
            <person name="Grouzdev D.S."/>
            <person name="Burganskaya E.I."/>
            <person name="Krutkina M.S."/>
            <person name="Sukhacheva M.V."/>
            <person name="Gorlenko V.M."/>
        </authorList>
    </citation>
    <scope>NUCLEOTIDE SEQUENCE [LARGE SCALE GENOMIC DNA]</scope>
    <source>
        <strain evidence="1">Chok-6</strain>
    </source>
</reference>
<dbReference type="Proteomes" id="UP000280307">
    <property type="component" value="Unassembled WGS sequence"/>
</dbReference>
<dbReference type="EMBL" id="RSAS01000037">
    <property type="protein sequence ID" value="RRR77977.1"/>
    <property type="molecule type" value="Genomic_DNA"/>
</dbReference>
<name>A0A426UBH6_9CHLR</name>
<organism evidence="1 2">
    <name type="scientific">Candidatus Viridilinea halotolerans</name>
    <dbReference type="NCBI Taxonomy" id="2491704"/>
    <lineage>
        <taxon>Bacteria</taxon>
        <taxon>Bacillati</taxon>
        <taxon>Chloroflexota</taxon>
        <taxon>Chloroflexia</taxon>
        <taxon>Chloroflexales</taxon>
        <taxon>Chloroflexineae</taxon>
        <taxon>Oscillochloridaceae</taxon>
        <taxon>Candidatus Viridilinea</taxon>
    </lineage>
</organism>
<dbReference type="AlphaFoldDB" id="A0A426UBH6"/>
<evidence type="ECO:0000313" key="1">
    <source>
        <dbReference type="EMBL" id="RRR77977.1"/>
    </source>
</evidence>
<comment type="caution">
    <text evidence="1">The sequence shown here is derived from an EMBL/GenBank/DDBJ whole genome shotgun (WGS) entry which is preliminary data.</text>
</comment>
<evidence type="ECO:0008006" key="3">
    <source>
        <dbReference type="Google" id="ProtNLM"/>
    </source>
</evidence>
<proteinExistence type="predicted"/>
<accession>A0A426UBH6</accession>